<reference evidence="1 2" key="1">
    <citation type="submission" date="2011-08" db="EMBL/GenBank/DDBJ databases">
        <authorList>
            <person name="Weinstock G."/>
            <person name="Sodergren E."/>
            <person name="Clifton S."/>
            <person name="Fulton L."/>
            <person name="Fulton B."/>
            <person name="Courtney L."/>
            <person name="Fronick C."/>
            <person name="Harrison M."/>
            <person name="Strong C."/>
            <person name="Farmer C."/>
            <person name="Delahaunty K."/>
            <person name="Markovic C."/>
            <person name="Hall O."/>
            <person name="Minx P."/>
            <person name="Tomlinson C."/>
            <person name="Mitreva M."/>
            <person name="Hou S."/>
            <person name="Chen J."/>
            <person name="Wollam A."/>
            <person name="Pepin K.H."/>
            <person name="Johnson M."/>
            <person name="Bhonagiri V."/>
            <person name="Zhang X."/>
            <person name="Suruliraj S."/>
            <person name="Warren W."/>
            <person name="Chinwalla A."/>
            <person name="Mardis E.R."/>
            <person name="Wilson R.K."/>
        </authorList>
    </citation>
    <scope>NUCLEOTIDE SEQUENCE [LARGE SCALE GENOMIC DNA]</scope>
    <source>
        <strain evidence="1 2">ATCC 29863</strain>
    </source>
</reference>
<dbReference type="Proteomes" id="UP000004459">
    <property type="component" value="Unassembled WGS sequence"/>
</dbReference>
<evidence type="ECO:0000313" key="2">
    <source>
        <dbReference type="Proteomes" id="UP000004459"/>
    </source>
</evidence>
<name>G9YMY9_FLAPL</name>
<proteinExistence type="predicted"/>
<comment type="caution">
    <text evidence="1">The sequence shown here is derived from an EMBL/GenBank/DDBJ whole genome shotgun (WGS) entry which is preliminary data.</text>
</comment>
<organism evidence="1 2">
    <name type="scientific">Flavonifractor plautii ATCC 29863</name>
    <dbReference type="NCBI Taxonomy" id="411475"/>
    <lineage>
        <taxon>Bacteria</taxon>
        <taxon>Bacillati</taxon>
        <taxon>Bacillota</taxon>
        <taxon>Clostridia</taxon>
        <taxon>Eubacteriales</taxon>
        <taxon>Oscillospiraceae</taxon>
        <taxon>Flavonifractor</taxon>
    </lineage>
</organism>
<protein>
    <submittedName>
        <fullName evidence="1">Uncharacterized protein</fullName>
    </submittedName>
</protein>
<gene>
    <name evidence="1" type="ORF">HMPREF0372_00861</name>
</gene>
<evidence type="ECO:0000313" key="1">
    <source>
        <dbReference type="EMBL" id="EHM53738.1"/>
    </source>
</evidence>
<dbReference type="AlphaFoldDB" id="G9YMY9"/>
<accession>G9YMY9</accession>
<dbReference type="HOGENOM" id="CLU_2988723_0_0_9"/>
<dbReference type="EMBL" id="AGCK01000058">
    <property type="protein sequence ID" value="EHM53738.1"/>
    <property type="molecule type" value="Genomic_DNA"/>
</dbReference>
<sequence>MRHTSILRSKILAQGQFTCPEHAKRHQGSHPAWPDGRDAVAATLILEGYLTFRRRGG</sequence>